<evidence type="ECO:0000313" key="8">
    <source>
        <dbReference type="Proteomes" id="UP000033588"/>
    </source>
</evidence>
<dbReference type="InterPro" id="IPR009075">
    <property type="entry name" value="AcylCo_DH/oxidase_C"/>
</dbReference>
<dbReference type="GO" id="GO:0003995">
    <property type="term" value="F:acyl-CoA dehydrogenase activity"/>
    <property type="evidence" value="ECO:0007669"/>
    <property type="project" value="TreeGrafter"/>
</dbReference>
<dbReference type="AlphaFoldDB" id="A0A0F4TS63"/>
<sequence>MFTEAIEKILSDFCTPALVRAVEGGDSAATLWSALEDSGFLELLTPEVAGGAGLALNALLPIFVAFGRCALPVPAAQSIAARALLRDCPITPPTGMVTLAGTACRQPDGLLCVPRVAFGLLADFALVNLEGELQLLDCSLARRESTGVHGSQCATLYWPQDSLGSAIGNNGEEVRVFNAAIHAATIAGAMEQVLAMTLEYCNDRVQFGKAIGKFQAVQHQLSVMAEQVAAARIAAELAFAGDLQVPDLMATAIAKARTSMAVPQVTAIAHALFGAIGVTEELNLQLFTRRLHEWRISDGSETWWNGIVGQAFLEQPDTCASHFVRHVTLSPSA</sequence>
<dbReference type="SUPFAM" id="SSF56645">
    <property type="entry name" value="Acyl-CoA dehydrogenase NM domain-like"/>
    <property type="match status" value="1"/>
</dbReference>
<dbReference type="PANTHER" id="PTHR43884:SF20">
    <property type="entry name" value="ACYL-COA DEHYDROGENASE FADE28"/>
    <property type="match status" value="1"/>
</dbReference>
<evidence type="ECO:0000259" key="6">
    <source>
        <dbReference type="Pfam" id="PF00441"/>
    </source>
</evidence>
<dbReference type="GO" id="GO:0050660">
    <property type="term" value="F:flavin adenine dinucleotide binding"/>
    <property type="evidence" value="ECO:0007669"/>
    <property type="project" value="InterPro"/>
</dbReference>
<gene>
    <name evidence="7" type="ORF">VC35_12645</name>
</gene>
<dbReference type="RefSeq" id="WP_046040414.1">
    <property type="nucleotide sequence ID" value="NZ_LACC01000014.1"/>
</dbReference>
<comment type="similarity">
    <text evidence="2">Belongs to the acyl-CoA dehydrogenase family.</text>
</comment>
<dbReference type="InterPro" id="IPR009100">
    <property type="entry name" value="AcylCoA_DH/oxidase_NM_dom_sf"/>
</dbReference>
<keyword evidence="4" id="KW-0274">FAD</keyword>
<dbReference type="OrthoDB" id="2450120at2"/>
<dbReference type="PATRIC" id="fig|294.132.peg.1283"/>
<keyword evidence="3" id="KW-0285">Flavoprotein</keyword>
<evidence type="ECO:0000313" key="7">
    <source>
        <dbReference type="EMBL" id="KJZ46217.1"/>
    </source>
</evidence>
<reference evidence="7 8" key="1">
    <citation type="submission" date="2015-03" db="EMBL/GenBank/DDBJ databases">
        <title>Comparative genomics of Pseudomonas insights into diversity of traits involved in vanlence and defense.</title>
        <authorList>
            <person name="Qin Y."/>
        </authorList>
    </citation>
    <scope>NUCLEOTIDE SEQUENCE [LARGE SCALE GENOMIC DNA]</scope>
    <source>
        <strain evidence="7 8">C8</strain>
    </source>
</reference>
<feature type="domain" description="Acyl-CoA dehydrogenase/oxidase C-terminal" evidence="6">
    <location>
        <begin position="181"/>
        <end position="303"/>
    </location>
</feature>
<keyword evidence="5" id="KW-0560">Oxidoreductase</keyword>
<dbReference type="InterPro" id="IPR037069">
    <property type="entry name" value="AcylCoA_DH/ox_N_sf"/>
</dbReference>
<evidence type="ECO:0000256" key="1">
    <source>
        <dbReference type="ARBA" id="ARBA00001974"/>
    </source>
</evidence>
<name>A0A0F4TS63_PSEFL</name>
<comment type="caution">
    <text evidence="7">The sequence shown here is derived from an EMBL/GenBank/DDBJ whole genome shotgun (WGS) entry which is preliminary data.</text>
</comment>
<dbReference type="Gene3D" id="1.10.540.10">
    <property type="entry name" value="Acyl-CoA dehydrogenase/oxidase, N-terminal domain"/>
    <property type="match status" value="1"/>
</dbReference>
<accession>A0A0F4TS63</accession>
<dbReference type="SUPFAM" id="SSF47203">
    <property type="entry name" value="Acyl-CoA dehydrogenase C-terminal domain-like"/>
    <property type="match status" value="1"/>
</dbReference>
<dbReference type="Proteomes" id="UP000033588">
    <property type="component" value="Unassembled WGS sequence"/>
</dbReference>
<evidence type="ECO:0000256" key="4">
    <source>
        <dbReference type="ARBA" id="ARBA00022827"/>
    </source>
</evidence>
<dbReference type="InterPro" id="IPR036250">
    <property type="entry name" value="AcylCo_DH-like_C"/>
</dbReference>
<dbReference type="EMBL" id="LACC01000014">
    <property type="protein sequence ID" value="KJZ46217.1"/>
    <property type="molecule type" value="Genomic_DNA"/>
</dbReference>
<organism evidence="7 8">
    <name type="scientific">Pseudomonas fluorescens</name>
    <dbReference type="NCBI Taxonomy" id="294"/>
    <lineage>
        <taxon>Bacteria</taxon>
        <taxon>Pseudomonadati</taxon>
        <taxon>Pseudomonadota</taxon>
        <taxon>Gammaproteobacteria</taxon>
        <taxon>Pseudomonadales</taxon>
        <taxon>Pseudomonadaceae</taxon>
        <taxon>Pseudomonas</taxon>
    </lineage>
</organism>
<evidence type="ECO:0000256" key="3">
    <source>
        <dbReference type="ARBA" id="ARBA00022630"/>
    </source>
</evidence>
<evidence type="ECO:0000256" key="5">
    <source>
        <dbReference type="ARBA" id="ARBA00023002"/>
    </source>
</evidence>
<protein>
    <submittedName>
        <fullName evidence="7">Acyl-CoA dehydrogenase</fullName>
    </submittedName>
</protein>
<dbReference type="Pfam" id="PF00441">
    <property type="entry name" value="Acyl-CoA_dh_1"/>
    <property type="match status" value="1"/>
</dbReference>
<comment type="cofactor">
    <cofactor evidence="1">
        <name>FAD</name>
        <dbReference type="ChEBI" id="CHEBI:57692"/>
    </cofactor>
</comment>
<dbReference type="Gene3D" id="1.20.140.10">
    <property type="entry name" value="Butyryl-CoA Dehydrogenase, subunit A, domain 3"/>
    <property type="match status" value="1"/>
</dbReference>
<evidence type="ECO:0000256" key="2">
    <source>
        <dbReference type="ARBA" id="ARBA00009347"/>
    </source>
</evidence>
<proteinExistence type="inferred from homology"/>
<dbReference type="PANTHER" id="PTHR43884">
    <property type="entry name" value="ACYL-COA DEHYDROGENASE"/>
    <property type="match status" value="1"/>
</dbReference>